<evidence type="ECO:0000313" key="4">
    <source>
        <dbReference type="Proteomes" id="UP000663940"/>
    </source>
</evidence>
<dbReference type="Proteomes" id="UP000250557">
    <property type="component" value="Chromosome"/>
</dbReference>
<dbReference type="RefSeq" id="WP_149354048.1">
    <property type="nucleotide sequence ID" value="NZ_CP043451.1"/>
</dbReference>
<protein>
    <submittedName>
        <fullName evidence="1">Uncharacterized protein</fullName>
    </submittedName>
</protein>
<organism evidence="1 3">
    <name type="scientific">Mucilaginibacter rubeus</name>
    <dbReference type="NCBI Taxonomy" id="2027860"/>
    <lineage>
        <taxon>Bacteria</taxon>
        <taxon>Pseudomonadati</taxon>
        <taxon>Bacteroidota</taxon>
        <taxon>Sphingobacteriia</taxon>
        <taxon>Sphingobacteriales</taxon>
        <taxon>Sphingobacteriaceae</taxon>
        <taxon>Mucilaginibacter</taxon>
    </lineage>
</organism>
<accession>A0AAE6JCF6</accession>
<gene>
    <name evidence="1" type="ORF">DIU31_006290</name>
    <name evidence="2" type="ORF">J3L21_21405</name>
</gene>
<reference evidence="2 4" key="2">
    <citation type="submission" date="2021-03" db="EMBL/GenBank/DDBJ databases">
        <title>Mucilaginibacter strains isolated from gold and copper mining confer multi heavy-metal resistance.</title>
        <authorList>
            <person name="Li Y."/>
        </authorList>
    </citation>
    <scope>NUCLEOTIDE SEQUENCE [LARGE SCALE GENOMIC DNA]</scope>
    <source>
        <strain evidence="2 4">P2-4</strain>
    </source>
</reference>
<evidence type="ECO:0000313" key="3">
    <source>
        <dbReference type="Proteomes" id="UP000250557"/>
    </source>
</evidence>
<keyword evidence="4" id="KW-1185">Reference proteome</keyword>
<reference evidence="1 3" key="1">
    <citation type="submission" date="2019-08" db="EMBL/GenBank/DDBJ databases">
        <title>Comparative genome analysis confer to the adaptation heavy metal polluted environment.</title>
        <authorList>
            <person name="Li Y."/>
        </authorList>
    </citation>
    <scope>NUCLEOTIDE SEQUENCE [LARGE SCALE GENOMIC DNA]</scope>
    <source>
        <strain evidence="1 3">P2</strain>
    </source>
</reference>
<dbReference type="AlphaFoldDB" id="A0AAE6JCF6"/>
<evidence type="ECO:0000313" key="2">
    <source>
        <dbReference type="EMBL" id="QTE48097.1"/>
    </source>
</evidence>
<evidence type="ECO:0000313" key="1">
    <source>
        <dbReference type="EMBL" id="QEM03149.1"/>
    </source>
</evidence>
<dbReference type="EMBL" id="CP043451">
    <property type="protein sequence ID" value="QEM03149.1"/>
    <property type="molecule type" value="Genomic_DNA"/>
</dbReference>
<name>A0AAE6JCF6_9SPHI</name>
<sequence length="160" mass="18259">MNNINFFGSKIFMNNVVMNAHNVTVSGISIGTENLTESLYQRLLASEREKVKILQAALNQEFPIHELVSDYYLTEEQANETTTLIETLSQKYDLSHIICFARKGVIANNFSAFADIPSYIGLHYFLLFVTKGILRLFQIIFLHLNSTTKFSFWPEPVKGT</sequence>
<dbReference type="Proteomes" id="UP000663940">
    <property type="component" value="Chromosome"/>
</dbReference>
<dbReference type="EMBL" id="CP071880">
    <property type="protein sequence ID" value="QTE48097.1"/>
    <property type="molecule type" value="Genomic_DNA"/>
</dbReference>
<proteinExistence type="predicted"/>